<feature type="signal peptide" evidence="1">
    <location>
        <begin position="1"/>
        <end position="19"/>
    </location>
</feature>
<sequence length="147" mass="15070">MRHQALCGLLVMTVMAGCAMPGNEAGALKAASVPASAPVPVVTPTPTPIPTPVPVAKPARRKAKPASAVSAVTGKPAPGSKFAKLRIGMSRKQVESLIGLPGDVKTTQVGAYTHDETFYLHEGSLLFVKNGAVLGHITVDTSASGYQ</sequence>
<feature type="chain" id="PRO_5032824111" description="Outer membrane protein assembly factor BamE" evidence="1">
    <location>
        <begin position="20"/>
        <end position="147"/>
    </location>
</feature>
<evidence type="ECO:0000256" key="1">
    <source>
        <dbReference type="SAM" id="SignalP"/>
    </source>
</evidence>
<organism evidence="2 3">
    <name type="scientific">Silvimonas terrae</name>
    <dbReference type="NCBI Taxonomy" id="300266"/>
    <lineage>
        <taxon>Bacteria</taxon>
        <taxon>Pseudomonadati</taxon>
        <taxon>Pseudomonadota</taxon>
        <taxon>Betaproteobacteria</taxon>
        <taxon>Neisseriales</taxon>
        <taxon>Chitinibacteraceae</taxon>
        <taxon>Silvimonas</taxon>
    </lineage>
</organism>
<evidence type="ECO:0008006" key="4">
    <source>
        <dbReference type="Google" id="ProtNLM"/>
    </source>
</evidence>
<gene>
    <name evidence="2" type="ORF">HNQ50_000817</name>
</gene>
<evidence type="ECO:0000313" key="2">
    <source>
        <dbReference type="EMBL" id="MBB5190107.1"/>
    </source>
</evidence>
<dbReference type="AlphaFoldDB" id="A0A840RB21"/>
<accession>A0A840RB21</accession>
<reference evidence="2 3" key="1">
    <citation type="submission" date="2020-08" db="EMBL/GenBank/DDBJ databases">
        <title>Genomic Encyclopedia of Type Strains, Phase IV (KMG-IV): sequencing the most valuable type-strain genomes for metagenomic binning, comparative biology and taxonomic classification.</title>
        <authorList>
            <person name="Goeker M."/>
        </authorList>
    </citation>
    <scope>NUCLEOTIDE SEQUENCE [LARGE SCALE GENOMIC DNA]</scope>
    <source>
        <strain evidence="2 3">DSM 18233</strain>
    </source>
</reference>
<evidence type="ECO:0000313" key="3">
    <source>
        <dbReference type="Proteomes" id="UP000543030"/>
    </source>
</evidence>
<dbReference type="RefSeq" id="WP_184097957.1">
    <property type="nucleotide sequence ID" value="NZ_JACHHN010000001.1"/>
</dbReference>
<dbReference type="Proteomes" id="UP000543030">
    <property type="component" value="Unassembled WGS sequence"/>
</dbReference>
<keyword evidence="1" id="KW-0732">Signal</keyword>
<comment type="caution">
    <text evidence="2">The sequence shown here is derived from an EMBL/GenBank/DDBJ whole genome shotgun (WGS) entry which is preliminary data.</text>
</comment>
<dbReference type="PROSITE" id="PS51257">
    <property type="entry name" value="PROKAR_LIPOPROTEIN"/>
    <property type="match status" value="1"/>
</dbReference>
<dbReference type="EMBL" id="JACHHN010000001">
    <property type="protein sequence ID" value="MBB5190107.1"/>
    <property type="molecule type" value="Genomic_DNA"/>
</dbReference>
<protein>
    <recommendedName>
        <fullName evidence="4">Outer membrane protein assembly factor BamE</fullName>
    </recommendedName>
</protein>
<keyword evidence="3" id="KW-1185">Reference proteome</keyword>
<name>A0A840RB21_9NEIS</name>
<proteinExistence type="predicted"/>